<dbReference type="AlphaFoldDB" id="A0AA88ZUV0"/>
<dbReference type="RefSeq" id="WP_039249032.1">
    <property type="nucleotide sequence ID" value="NZ_JDRX01000004.1"/>
</dbReference>
<comment type="caution">
    <text evidence="1">The sequence shown here is derived from an EMBL/GenBank/DDBJ whole genome shotgun (WGS) entry which is preliminary data.</text>
</comment>
<name>A0AA88ZUV0_CLONO</name>
<reference evidence="1 2" key="1">
    <citation type="submission" date="2014-01" db="EMBL/GenBank/DDBJ databases">
        <title>Plasmidome dynamics in the species complex Clostridium novyi sensu lato converts strains of independent lineages into distinctly different pathogens.</title>
        <authorList>
            <person name="Skarin H."/>
            <person name="Segerman B."/>
        </authorList>
    </citation>
    <scope>NUCLEOTIDE SEQUENCE [LARGE SCALE GENOMIC DNA]</scope>
    <source>
        <strain evidence="1 2">4570</strain>
    </source>
</reference>
<evidence type="ECO:0000313" key="2">
    <source>
        <dbReference type="Proteomes" id="UP000030016"/>
    </source>
</evidence>
<evidence type="ECO:0000313" key="1">
    <source>
        <dbReference type="EMBL" id="KGN03015.1"/>
    </source>
</evidence>
<accession>A0AA88ZUV0</accession>
<dbReference type="Proteomes" id="UP000030016">
    <property type="component" value="Unassembled WGS sequence"/>
</dbReference>
<dbReference type="EMBL" id="JDRX01000004">
    <property type="protein sequence ID" value="KGN03015.1"/>
    <property type="molecule type" value="Genomic_DNA"/>
</dbReference>
<protein>
    <submittedName>
        <fullName evidence="1">Uncharacterized protein</fullName>
    </submittedName>
</protein>
<gene>
    <name evidence="1" type="ORF">Z969_03220</name>
</gene>
<organism evidence="1 2">
    <name type="scientific">Clostridium novyi A str. 4570</name>
    <dbReference type="NCBI Taxonomy" id="1444290"/>
    <lineage>
        <taxon>Bacteria</taxon>
        <taxon>Bacillati</taxon>
        <taxon>Bacillota</taxon>
        <taxon>Clostridia</taxon>
        <taxon>Eubacteriales</taxon>
        <taxon>Clostridiaceae</taxon>
        <taxon>Clostridium</taxon>
    </lineage>
</organism>
<sequence length="70" mass="8398">MILSLQERKQFQNYVVNSLIEKYNYTKEKAKEIVEQSSMIDELEKDPPKVMYFDSEFWASRLSARTKLKC</sequence>
<proteinExistence type="predicted"/>